<comment type="similarity">
    <text evidence="2">Belongs to the FlgN family.</text>
</comment>
<evidence type="ECO:0000256" key="4">
    <source>
        <dbReference type="SAM" id="Coils"/>
    </source>
</evidence>
<dbReference type="RefSeq" id="WP_158157411.1">
    <property type="nucleotide sequence ID" value="NZ_CP056030.1"/>
</dbReference>
<keyword evidence="3" id="KW-1005">Bacterial flagellum biogenesis</keyword>
<dbReference type="Proteomes" id="UP000509568">
    <property type="component" value="Chromosome"/>
</dbReference>
<dbReference type="EMBL" id="CP056030">
    <property type="protein sequence ID" value="QKZ07332.1"/>
    <property type="molecule type" value="Genomic_DNA"/>
</dbReference>
<dbReference type="Gene3D" id="1.20.58.300">
    <property type="entry name" value="FlgN-like"/>
    <property type="match status" value="1"/>
</dbReference>
<proteinExistence type="inferred from homology"/>
<reference evidence="5 6" key="1">
    <citation type="submission" date="2020-06" db="EMBL/GenBank/DDBJ databases">
        <title>Pseudomonas eucalypticola sp. nov., an endophyte of Eucalyptus dunnii leaves with biocontrol ability of eucalyptus leaf blight.</title>
        <authorList>
            <person name="Liu Y."/>
            <person name="Song Z."/>
            <person name="Zeng H."/>
            <person name="Lu M."/>
            <person name="Wang X."/>
            <person name="Lian X."/>
            <person name="Zhang Q."/>
        </authorList>
    </citation>
    <scope>NUCLEOTIDE SEQUENCE [LARGE SCALE GENOMIC DNA]</scope>
    <source>
        <strain evidence="5 6">NP-1</strain>
    </source>
</reference>
<evidence type="ECO:0000256" key="1">
    <source>
        <dbReference type="ARBA" id="ARBA00002397"/>
    </source>
</evidence>
<keyword evidence="6" id="KW-1185">Reference proteome</keyword>
<feature type="coiled-coil region" evidence="4">
    <location>
        <begin position="55"/>
        <end position="82"/>
    </location>
</feature>
<keyword evidence="5" id="KW-0969">Cilium</keyword>
<dbReference type="AlphaFoldDB" id="A0A7D5DBE2"/>
<keyword evidence="5" id="KW-0282">Flagellum</keyword>
<evidence type="ECO:0000256" key="3">
    <source>
        <dbReference type="ARBA" id="ARBA00022795"/>
    </source>
</evidence>
<name>A0A7D5DBE2_9PSED</name>
<protein>
    <submittedName>
        <fullName evidence="5">Flagellar protein FlgN</fullName>
    </submittedName>
</protein>
<evidence type="ECO:0000313" key="6">
    <source>
        <dbReference type="Proteomes" id="UP000509568"/>
    </source>
</evidence>
<organism evidence="5 6">
    <name type="scientific">Pseudomonas eucalypticola</name>
    <dbReference type="NCBI Taxonomy" id="2599595"/>
    <lineage>
        <taxon>Bacteria</taxon>
        <taxon>Pseudomonadati</taxon>
        <taxon>Pseudomonadota</taxon>
        <taxon>Gammaproteobacteria</taxon>
        <taxon>Pseudomonadales</taxon>
        <taxon>Pseudomonadaceae</taxon>
        <taxon>Pseudomonas</taxon>
    </lineage>
</organism>
<keyword evidence="4" id="KW-0175">Coiled coil</keyword>
<dbReference type="GO" id="GO:0044780">
    <property type="term" value="P:bacterial-type flagellum assembly"/>
    <property type="evidence" value="ECO:0007669"/>
    <property type="project" value="InterPro"/>
</dbReference>
<dbReference type="InterPro" id="IPR007809">
    <property type="entry name" value="FlgN-like"/>
</dbReference>
<dbReference type="KEGG" id="pez:HWQ56_27535"/>
<comment type="function">
    <text evidence="1">Required for the efficient initiation of filament assembly.</text>
</comment>
<keyword evidence="5" id="KW-0966">Cell projection</keyword>
<evidence type="ECO:0000313" key="5">
    <source>
        <dbReference type="EMBL" id="QKZ07332.1"/>
    </source>
</evidence>
<accession>A0A7D5DBE2</accession>
<evidence type="ECO:0000256" key="2">
    <source>
        <dbReference type="ARBA" id="ARBA00007703"/>
    </source>
</evidence>
<gene>
    <name evidence="5" type="ORF">HWQ56_27535</name>
</gene>
<sequence length="162" mass="18001">MGKPLSDARPPAGHEIARGLARHLQRQQVAAQRLLTLLDQERLALAGPRIDGERLTELSIAKQSILEALEQLETTRRRAQRSLGHAPTQQGAMQLAKDQGCLPAWTRLQDLAARAQRLNQLNGDSLRVRQQQNQRILNYLNEASGRTLYGPDGRHAGHSSRA</sequence>
<dbReference type="Pfam" id="PF05130">
    <property type="entry name" value="FlgN"/>
    <property type="match status" value="1"/>
</dbReference>
<dbReference type="SUPFAM" id="SSF140566">
    <property type="entry name" value="FlgN-like"/>
    <property type="match status" value="1"/>
</dbReference>
<dbReference type="InterPro" id="IPR036679">
    <property type="entry name" value="FlgN-like_sf"/>
</dbReference>